<dbReference type="SUPFAM" id="SSF55469">
    <property type="entry name" value="FMN-dependent nitroreductase-like"/>
    <property type="match status" value="1"/>
</dbReference>
<dbReference type="OrthoDB" id="8156917at2"/>
<dbReference type="InterPro" id="IPR000415">
    <property type="entry name" value="Nitroreductase-like"/>
</dbReference>
<evidence type="ECO:0000313" key="2">
    <source>
        <dbReference type="Proteomes" id="UP000263833"/>
    </source>
</evidence>
<evidence type="ECO:0000313" key="1">
    <source>
        <dbReference type="EMBL" id="RDV02947.1"/>
    </source>
</evidence>
<dbReference type="Gene3D" id="3.40.109.10">
    <property type="entry name" value="NADH Oxidase"/>
    <property type="match status" value="1"/>
</dbReference>
<dbReference type="Proteomes" id="UP000263833">
    <property type="component" value="Unassembled WGS sequence"/>
</dbReference>
<proteinExistence type="predicted"/>
<dbReference type="GO" id="GO:0016491">
    <property type="term" value="F:oxidoreductase activity"/>
    <property type="evidence" value="ECO:0007669"/>
    <property type="project" value="InterPro"/>
</dbReference>
<sequence length="403" mass="44688">MPAKDDHKSLCYRFDHLVRYLTLNRESDVDRRQFFAAGAAGASVLACWGGVWHVTRKPETATKPWATAGQSSGEIRLDSFRWAILAPNPHNRQPWLIRLVDDKSALLYCDLNKRLPQTDPFDRQTVIGFGTFIELARIAAAELGYRMAMTPFPEGEPQLRLDERPVARLEFFADAAVEKDPLFPMIARRRSNKAVYDTSRPVPPNVLYAVRTPDGASNDPSLLRQIREIAVASMLLEMDLERTHRESVDLMRIGRAAIDQNPDGIAIQGPMAEMLATAGLLDKAALADPASSAFQSGKAIMIESHNSASAILWIKTPGNSRADQLEAGRRYVRANLEATARGIAMHPMSQSLQEYPEMAAQYRVIHDTLGAAAGERIQMLARIGYAEPSGPAPRWPLTKHIIA</sequence>
<dbReference type="AlphaFoldDB" id="A0A371B610"/>
<reference evidence="2" key="1">
    <citation type="submission" date="2018-08" db="EMBL/GenBank/DDBJ databases">
        <authorList>
            <person name="Kim S.-J."/>
            <person name="Jung G.-Y."/>
        </authorList>
    </citation>
    <scope>NUCLEOTIDE SEQUENCE [LARGE SCALE GENOMIC DNA]</scope>
    <source>
        <strain evidence="2">GY_G</strain>
    </source>
</reference>
<organism evidence="1 2">
    <name type="scientific">Sphingorhabdus pulchriflava</name>
    <dbReference type="NCBI Taxonomy" id="2292257"/>
    <lineage>
        <taxon>Bacteria</taxon>
        <taxon>Pseudomonadati</taxon>
        <taxon>Pseudomonadota</taxon>
        <taxon>Alphaproteobacteria</taxon>
        <taxon>Sphingomonadales</taxon>
        <taxon>Sphingomonadaceae</taxon>
        <taxon>Sphingorhabdus</taxon>
    </lineage>
</organism>
<name>A0A371B610_9SPHN</name>
<dbReference type="EMBL" id="QRGP01000002">
    <property type="protein sequence ID" value="RDV02947.1"/>
    <property type="molecule type" value="Genomic_DNA"/>
</dbReference>
<comment type="caution">
    <text evidence="1">The sequence shown here is derived from an EMBL/GenBank/DDBJ whole genome shotgun (WGS) entry which is preliminary data.</text>
</comment>
<gene>
    <name evidence="1" type="ORF">DXH95_13620</name>
</gene>
<accession>A0A371B610</accession>
<dbReference type="NCBIfam" id="NF047509">
    <property type="entry name" value="Rv3131_FMN_oxido"/>
    <property type="match status" value="1"/>
</dbReference>
<keyword evidence="2" id="KW-1185">Reference proteome</keyword>
<protein>
    <submittedName>
        <fullName evidence="1">Twin-arginine translocation pathway signal protein</fullName>
    </submittedName>
</protein>